<dbReference type="InterPro" id="IPR007016">
    <property type="entry name" value="O-antigen_ligase-rel_domated"/>
</dbReference>
<dbReference type="Proteomes" id="UP000309138">
    <property type="component" value="Unassembled WGS sequence"/>
</dbReference>
<evidence type="ECO:0000256" key="3">
    <source>
        <dbReference type="ARBA" id="ARBA00022989"/>
    </source>
</evidence>
<feature type="transmembrane region" description="Helical" evidence="5">
    <location>
        <begin position="366"/>
        <end position="388"/>
    </location>
</feature>
<comment type="caution">
    <text evidence="7">The sequence shown here is derived from an EMBL/GenBank/DDBJ whole genome shotgun (WGS) entry which is preliminary data.</text>
</comment>
<keyword evidence="7" id="KW-0436">Ligase</keyword>
<dbReference type="EMBL" id="SWKR01000002">
    <property type="protein sequence ID" value="TKD50314.1"/>
    <property type="molecule type" value="Genomic_DNA"/>
</dbReference>
<evidence type="ECO:0000256" key="2">
    <source>
        <dbReference type="ARBA" id="ARBA00022692"/>
    </source>
</evidence>
<feature type="transmembrane region" description="Helical" evidence="5">
    <location>
        <begin position="272"/>
        <end position="294"/>
    </location>
</feature>
<name>A0A4U1L1G2_9SPHN</name>
<feature type="transmembrane region" description="Helical" evidence="5">
    <location>
        <begin position="400"/>
        <end position="420"/>
    </location>
</feature>
<feature type="transmembrane region" description="Helical" evidence="5">
    <location>
        <begin position="249"/>
        <end position="265"/>
    </location>
</feature>
<keyword evidence="2 5" id="KW-0812">Transmembrane</keyword>
<comment type="subcellular location">
    <subcellularLocation>
        <location evidence="1">Membrane</location>
        <topology evidence="1">Multi-pass membrane protein</topology>
    </subcellularLocation>
</comment>
<evidence type="ECO:0000313" key="7">
    <source>
        <dbReference type="EMBL" id="TKD50314.1"/>
    </source>
</evidence>
<organism evidence="7 8">
    <name type="scientific">Sphingomonas baiyangensis</name>
    <dbReference type="NCBI Taxonomy" id="2572576"/>
    <lineage>
        <taxon>Bacteria</taxon>
        <taxon>Pseudomonadati</taxon>
        <taxon>Pseudomonadota</taxon>
        <taxon>Alphaproteobacteria</taxon>
        <taxon>Sphingomonadales</taxon>
        <taxon>Sphingomonadaceae</taxon>
        <taxon>Sphingomonas</taxon>
    </lineage>
</organism>
<evidence type="ECO:0000256" key="4">
    <source>
        <dbReference type="ARBA" id="ARBA00023136"/>
    </source>
</evidence>
<dbReference type="OrthoDB" id="7628239at2"/>
<evidence type="ECO:0000256" key="5">
    <source>
        <dbReference type="SAM" id="Phobius"/>
    </source>
</evidence>
<evidence type="ECO:0000313" key="8">
    <source>
        <dbReference type="Proteomes" id="UP000309138"/>
    </source>
</evidence>
<sequence length="470" mass="49716">MKALRVVSHHAEKAFLAFVLLAVVLGGSGRAAFANLFLQLAAIALIAIAAWRLRGIVPTRALRWSFLLLAAIIALPLVQLIRLDPDIWRLMPDRGWIAEGFAQLDVDAPWLGISLTPGATLAAWFHLLPPVAAFLFALTLDPRGQRRALGVLLVAAMISLALGTLQFAAASPSLHFHAISNVGSATGFFANRNHLATLLLMAMPASATLIATWRVDRKGDAIPQRRRWLLAGPLLLLLFSGLLMTGSRAGFGLGIAAMLLSLLIVRRGSGGGLPVSLALVAAVTCVAVIVLAYVSGLGTRAVAEAASLSTDELRIVAAPITAELGWRYFPFGSGFGSFETMFKSAGGAVNLGQYYVNHAHNDYLELWLEAGAAGIVVIVGFLILWLGTTRLHWRAPPGDAATLGKAASMAVGLVLLHSVVDFPLRTLGAAVPFAMMCAFALAASVGVATPARHARGELRIHVRNATPQRA</sequence>
<feature type="transmembrane region" description="Helical" evidence="5">
    <location>
        <begin position="426"/>
        <end position="449"/>
    </location>
</feature>
<accession>A0A4U1L1G2</accession>
<feature type="transmembrane region" description="Helical" evidence="5">
    <location>
        <begin position="194"/>
        <end position="215"/>
    </location>
</feature>
<dbReference type="GO" id="GO:0016874">
    <property type="term" value="F:ligase activity"/>
    <property type="evidence" value="ECO:0007669"/>
    <property type="project" value="UniProtKB-KW"/>
</dbReference>
<gene>
    <name evidence="7" type="ORF">FBR43_05725</name>
</gene>
<proteinExistence type="predicted"/>
<dbReference type="GO" id="GO:0016020">
    <property type="term" value="C:membrane"/>
    <property type="evidence" value="ECO:0007669"/>
    <property type="project" value="UniProtKB-SubCell"/>
</dbReference>
<dbReference type="AlphaFoldDB" id="A0A4U1L1G2"/>
<protein>
    <submittedName>
        <fullName evidence="7">O-antigen ligase family protein</fullName>
    </submittedName>
</protein>
<reference evidence="7 8" key="1">
    <citation type="submission" date="2019-04" db="EMBL/GenBank/DDBJ databases">
        <authorList>
            <person name="Yang Y."/>
            <person name="Wei D."/>
        </authorList>
    </citation>
    <scope>NUCLEOTIDE SEQUENCE [LARGE SCALE GENOMIC DNA]</scope>
    <source>
        <strain evidence="7 8">L-1-4w-11</strain>
    </source>
</reference>
<dbReference type="RefSeq" id="WP_136942255.1">
    <property type="nucleotide sequence ID" value="NZ_SWKR01000002.1"/>
</dbReference>
<feature type="transmembrane region" description="Helical" evidence="5">
    <location>
        <begin position="152"/>
        <end position="174"/>
    </location>
</feature>
<feature type="transmembrane region" description="Helical" evidence="5">
    <location>
        <begin position="65"/>
        <end position="83"/>
    </location>
</feature>
<feature type="transmembrane region" description="Helical" evidence="5">
    <location>
        <begin position="227"/>
        <end position="243"/>
    </location>
</feature>
<dbReference type="PANTHER" id="PTHR37422:SF23">
    <property type="entry name" value="TEICHURONIC ACID BIOSYNTHESIS PROTEIN TUAE"/>
    <property type="match status" value="1"/>
</dbReference>
<feature type="transmembrane region" description="Helical" evidence="5">
    <location>
        <begin position="121"/>
        <end position="140"/>
    </location>
</feature>
<dbReference type="Pfam" id="PF04932">
    <property type="entry name" value="Wzy_C"/>
    <property type="match status" value="1"/>
</dbReference>
<evidence type="ECO:0000256" key="1">
    <source>
        <dbReference type="ARBA" id="ARBA00004141"/>
    </source>
</evidence>
<keyword evidence="8" id="KW-1185">Reference proteome</keyword>
<dbReference type="InterPro" id="IPR051533">
    <property type="entry name" value="WaaL-like"/>
</dbReference>
<evidence type="ECO:0000259" key="6">
    <source>
        <dbReference type="Pfam" id="PF04932"/>
    </source>
</evidence>
<keyword evidence="3 5" id="KW-1133">Transmembrane helix</keyword>
<dbReference type="PANTHER" id="PTHR37422">
    <property type="entry name" value="TEICHURONIC ACID BIOSYNTHESIS PROTEIN TUAE"/>
    <property type="match status" value="1"/>
</dbReference>
<feature type="domain" description="O-antigen ligase-related" evidence="6">
    <location>
        <begin position="234"/>
        <end position="378"/>
    </location>
</feature>
<keyword evidence="4 5" id="KW-0472">Membrane</keyword>
<feature type="transmembrane region" description="Helical" evidence="5">
    <location>
        <begin position="36"/>
        <end position="53"/>
    </location>
</feature>